<feature type="region of interest" description="Disordered" evidence="1">
    <location>
        <begin position="1026"/>
        <end position="1063"/>
    </location>
</feature>
<feature type="region of interest" description="Disordered" evidence="1">
    <location>
        <begin position="773"/>
        <end position="864"/>
    </location>
</feature>
<feature type="region of interest" description="Disordered" evidence="1">
    <location>
        <begin position="959"/>
        <end position="978"/>
    </location>
</feature>
<evidence type="ECO:0000313" key="3">
    <source>
        <dbReference type="Proteomes" id="UP000299084"/>
    </source>
</evidence>
<feature type="region of interest" description="Disordered" evidence="1">
    <location>
        <begin position="1447"/>
        <end position="1596"/>
    </location>
</feature>
<feature type="compositionally biased region" description="Polar residues" evidence="1">
    <location>
        <begin position="227"/>
        <end position="238"/>
    </location>
</feature>
<feature type="region of interest" description="Disordered" evidence="1">
    <location>
        <begin position="296"/>
        <end position="346"/>
    </location>
</feature>
<feature type="compositionally biased region" description="Polar residues" evidence="1">
    <location>
        <begin position="1474"/>
        <end position="1489"/>
    </location>
</feature>
<feature type="compositionally biased region" description="Low complexity" evidence="1">
    <location>
        <begin position="602"/>
        <end position="614"/>
    </location>
</feature>
<feature type="compositionally biased region" description="Polar residues" evidence="1">
    <location>
        <begin position="1153"/>
        <end position="1162"/>
    </location>
</feature>
<feature type="compositionally biased region" description="Polar residues" evidence="1">
    <location>
        <begin position="846"/>
        <end position="856"/>
    </location>
</feature>
<feature type="compositionally biased region" description="Polar residues" evidence="1">
    <location>
        <begin position="1026"/>
        <end position="1035"/>
    </location>
</feature>
<feature type="region of interest" description="Disordered" evidence="1">
    <location>
        <begin position="1"/>
        <end position="122"/>
    </location>
</feature>
<feature type="compositionally biased region" description="Pro residues" evidence="1">
    <location>
        <begin position="201"/>
        <end position="220"/>
    </location>
</feature>
<feature type="compositionally biased region" description="Low complexity" evidence="1">
    <location>
        <begin position="502"/>
        <end position="513"/>
    </location>
</feature>
<organism evidence="2 3">
    <name type="scientific">Camelus dromedarius</name>
    <name type="common">Dromedary</name>
    <name type="synonym">Arabian camel</name>
    <dbReference type="NCBI Taxonomy" id="9838"/>
    <lineage>
        <taxon>Eukaryota</taxon>
        <taxon>Metazoa</taxon>
        <taxon>Chordata</taxon>
        <taxon>Craniata</taxon>
        <taxon>Vertebrata</taxon>
        <taxon>Euteleostomi</taxon>
        <taxon>Mammalia</taxon>
        <taxon>Eutheria</taxon>
        <taxon>Laurasiatheria</taxon>
        <taxon>Artiodactyla</taxon>
        <taxon>Tylopoda</taxon>
        <taxon>Camelidae</taxon>
        <taxon>Camelus</taxon>
    </lineage>
</organism>
<reference evidence="2 3" key="1">
    <citation type="journal article" date="2019" name="Mol. Ecol. Resour.">
        <title>Improving Illumina assemblies with Hi-C and long reads: an example with the North African dromedary.</title>
        <authorList>
            <person name="Elbers J.P."/>
            <person name="Rogers M.F."/>
            <person name="Perelman P.L."/>
            <person name="Proskuryakova A.A."/>
            <person name="Serdyukova N.A."/>
            <person name="Johnson W.E."/>
            <person name="Horin P."/>
            <person name="Corander J."/>
            <person name="Murphy D."/>
            <person name="Burger P.A."/>
        </authorList>
    </citation>
    <scope>NUCLEOTIDE SEQUENCE [LARGE SCALE GENOMIC DNA]</scope>
    <source>
        <strain evidence="2">Drom800</strain>
        <tissue evidence="2">Blood</tissue>
    </source>
</reference>
<feature type="compositionally biased region" description="Low complexity" evidence="1">
    <location>
        <begin position="2065"/>
        <end position="2077"/>
    </location>
</feature>
<feature type="region of interest" description="Disordered" evidence="1">
    <location>
        <begin position="1890"/>
        <end position="1918"/>
    </location>
</feature>
<feature type="compositionally biased region" description="Low complexity" evidence="1">
    <location>
        <begin position="1906"/>
        <end position="1918"/>
    </location>
</feature>
<feature type="region of interest" description="Disordered" evidence="1">
    <location>
        <begin position="1806"/>
        <end position="1838"/>
    </location>
</feature>
<name>A0A5N4CCS8_CAMDR</name>
<protein>
    <submittedName>
        <fullName evidence="2">Uncharacterized protein</fullName>
    </submittedName>
</protein>
<feature type="region of interest" description="Disordered" evidence="1">
    <location>
        <begin position="687"/>
        <end position="722"/>
    </location>
</feature>
<feature type="region of interest" description="Disordered" evidence="1">
    <location>
        <begin position="1968"/>
        <end position="2146"/>
    </location>
</feature>
<feature type="compositionally biased region" description="Low complexity" evidence="1">
    <location>
        <begin position="1829"/>
        <end position="1838"/>
    </location>
</feature>
<feature type="region of interest" description="Disordered" evidence="1">
    <location>
        <begin position="1134"/>
        <end position="1167"/>
    </location>
</feature>
<sequence>MLPEGAPALGSPRAAALTSAREPRRQAPLRRHGPHLSFGQEENPLPDSLQDRKGDNMLEQCTGRPEPPGGWGWRGGPQRVKEQRRQTGSQEELVGRALRGMGLKNANGNSAAQGPGDTVGRVSGRRVCRHRGSPTEGWLWGRKEPLSVPPPPWAGGGVVIYPEHPECLAPVGDVETRGMGHPKGVGKGEKGSPAAGSGGPQPCPQVPPGVPARLPGPPAHGPRAYCTASSSDRGSSAHNPEVPVLCSAATLQAGMLQHRWHTVPSTGRGTRRGPRSPPGAGVTITRSAADSCSRAQMLGQHGPDPDELATCTGEETPDPKGNQGLGSGEAQTSRENGGYYGLGAQGSQVSDTGSVLGGKRGTEGECVRSKSWWSPPLPLLCSIPRTQEGGSDRLAAKVGSHVSKGQVMIGDEGQAGYWPCSRGQCAGRGAENLPEGRGGTCDPSVISGQPEQHHPGGECGADAADSGPDSRAESHRVNCPLERVVLDRKIKADPQPQGGNTSSGSSSPSSDSPARMGACPEPLGNQSVGPTALLARLPFPLRPSLQGRRGAENLLDRVFRSVPLTLTPASAVAALGQIQGMRTALSQEGTSRRRQGSRDTYPQPEGSPGPEGSGYKVKAERLGEMNHHGNPTGNTSTLRTCLCARSHSTSRRPRLPMPVNTAIPLPLIRTNPLCFLPSAATAIASQEGRSKANLQKPNLGPRQLLPWEGTGPADPGPPQTHCTKAVFRNHALSQGKLASSSGKMWAPSAWTVTVSSSQQLCLRCSLHRRWITPRADGGASPTAPGVPHPGRDTPSSWKDTPQPEEPPGDRALAPSEPKTCPSFEMSGQQLNSRKKQVSKGKHLRSWLTQQRHQTVPKSRRTLQYKRSHRIRKGTDLSSRTCPITADEGELPRYMPQGDVSLAQATCLRGRKERTAAALKTSLVLHWLARWQGGKEVLRYSDTHSVSCCMMAPLPPSVPNTPAPLGAPQQSTPAPVTPKHMAASLNVHEPPRPESSSKKPQPLSTIQTAATSFTALFQLLLEGGGATTTDWHTQNRGPADVRSSCRRGQRGQASLPCRRGRVSLSAEPQPVRQCKPGLLPDAFLNTDSASNLSSVQWRLLLSGQPGASGSRVHPKPGAPERGVSEPWLHIHMTSCSSGRTDTRTAHLAPHTGPSADTSQTTLPSQGQASASCAQTTATCAPVQERPELFSGALVTPKTKPQEQPCRRSRAGHGGPGLSPASSLTLPKQQPPLLRTVAAPGHCQSENLYTSCPAVDDRTRQPPPHCLPRTAWVSIPTDLSLQGRPMFTRNPLPVLPGASSAEGFDPERQLQQGHTVWLTQGGVRPCRDAASSVYAQVEDEGFPQNNHFPQIGTTGLLGGFKQQHSAGQRANSLGPWTPKVGDASYWETGAVFCLQSPTPKAYVVLAENDRFGGNVQLKVLPTTLPGMLTGQPSVRTTPWACLPQQQLLRWQRPGEDQRGPGLTDRPSPRGAEPNTPGLQVNNSLPQPQQEAHTLPKGQTRESTDFSPSGQGLCRGFTGGVQKKKAAPGEMEAQQKGLEEGDGRQREDVVQPHTQVARFSGTTGHHQAGAGGGKGIPEGEDGSAEGRGQDGSTQRPRIVKWGLKGCALKALEKSKSKRRARHRPPWSTSGPLSFLTAHPSHRQLAQAGGGAGRRREEDWRARGAAPAIPVRRGRLRAGAEARARARTRTRGRAAARAGAGAGTLADAVQQAHQQDVGGQLVHAAAHQDAALRAAQLVPRAHDAFQAAAAEGVLAGQHLGRRVQALQTHGALQQVQQRRLVHVPAQPVARRPPWTRTAWALRAAWGRHRRPRAPLGPGAVAGAAAGSGRQGRARTAAGGPRYAATSFPEAGGAKWRRPACVAGPELRALRAPAGPPSPPSSSARAARVCRLHLSSRESAPHGVQRRHRAGTTPGGSAPAAASPIFGEAGAQRARSPARPLCSQGLRASRCPAGVAGPLLVLGREHVRGERAEVTVTAGRREGAARSGPDSSWAHAGHQSCPYGASRAPRNSAALSRAGLGLSPLAPEPPSALHEPRSGVFPPDAAAKESSGGAIPTASRGKADQQLGDAANTRASSTTARSATRRRAEVTALEPGWAQGAARSGGEGAGVLPGTRVRDCASARQTPGSRRAPRRTRSTPPREAQARGAAVSFPAPAFGCVRATQERTDRGAAAGGGDSLPSAAPSRPLRAQRAACAAWSIWSTAGCRTARPPTRLRQALEGAPAGALPHLPSDSVLVCKVRGRSHQHCWCDGKAPCTAWGSGPGSSTRHPHMTLLLPFDPRSGITKGSFPEDLDCLIQKQVVWPQDTGSWDSS</sequence>
<keyword evidence="3" id="KW-1185">Reference proteome</keyword>
<feature type="compositionally biased region" description="Low complexity" evidence="1">
    <location>
        <begin position="1809"/>
        <end position="1823"/>
    </location>
</feature>
<evidence type="ECO:0000313" key="2">
    <source>
        <dbReference type="EMBL" id="KAB1256743.1"/>
    </source>
</evidence>
<feature type="compositionally biased region" description="Basic residues" evidence="1">
    <location>
        <begin position="832"/>
        <end position="844"/>
    </location>
</feature>
<feature type="compositionally biased region" description="Basic and acidic residues" evidence="1">
    <location>
        <begin position="1968"/>
        <end position="1979"/>
    </location>
</feature>
<feature type="compositionally biased region" description="Basic residues" evidence="1">
    <location>
        <begin position="1612"/>
        <end position="1621"/>
    </location>
</feature>
<feature type="region of interest" description="Disordered" evidence="1">
    <location>
        <begin position="434"/>
        <end position="529"/>
    </location>
</feature>
<feature type="region of interest" description="Disordered" evidence="1">
    <location>
        <begin position="1192"/>
        <end position="1223"/>
    </location>
</feature>
<feature type="region of interest" description="Disordered" evidence="1">
    <location>
        <begin position="985"/>
        <end position="1004"/>
    </location>
</feature>
<evidence type="ECO:0000256" key="1">
    <source>
        <dbReference type="SAM" id="MobiDB-lite"/>
    </source>
</evidence>
<feature type="region of interest" description="Disordered" evidence="1">
    <location>
        <begin position="176"/>
        <end position="240"/>
    </location>
</feature>
<feature type="region of interest" description="Disordered" evidence="1">
    <location>
        <begin position="261"/>
        <end position="284"/>
    </location>
</feature>
<feature type="region of interest" description="Disordered" evidence="1">
    <location>
        <begin position="584"/>
        <end position="616"/>
    </location>
</feature>
<proteinExistence type="predicted"/>
<dbReference type="EMBL" id="JWIN03000028">
    <property type="protein sequence ID" value="KAB1256743.1"/>
    <property type="molecule type" value="Genomic_DNA"/>
</dbReference>
<accession>A0A5N4CCS8</accession>
<feature type="region of interest" description="Disordered" evidence="1">
    <location>
        <begin position="1610"/>
        <end position="1635"/>
    </location>
</feature>
<comment type="caution">
    <text evidence="2">The sequence shown here is derived from an EMBL/GenBank/DDBJ whole genome shotgun (WGS) entry which is preliminary data.</text>
</comment>
<feature type="compositionally biased region" description="Basic and acidic residues" evidence="1">
    <location>
        <begin position="1534"/>
        <end position="1547"/>
    </location>
</feature>
<gene>
    <name evidence="2" type="ORF">Cadr_000029767</name>
</gene>
<dbReference type="Proteomes" id="UP000299084">
    <property type="component" value="Unassembled WGS sequence"/>
</dbReference>